<name>A0A699YHK0_HAELA</name>
<protein>
    <submittedName>
        <fullName evidence="2">Uncharacterized protein</fullName>
    </submittedName>
</protein>
<sequence length="216" mass="23438">MMLHTQHDFTGAKVMMHGKYMTHITPTLFNAIHKAKQPNVSSSSVGATIHTARKSRSPRSAIVFTCPIGAKGQEGERRCPSDLQPRGMHMREEVRLGIGCQPLAGMRLARKGRMKRGREKRATTSSRLPAGVGDLVVAEGRSKKPRGRRPAGLGWVSATCRQAVSQAVNHGRQERKKRNEIGQGEEGQEGASSWLLGREGGRGYVTVTPAASKGHA</sequence>
<reference evidence="2 3" key="1">
    <citation type="submission" date="2020-02" db="EMBL/GenBank/DDBJ databases">
        <title>Draft genome sequence of Haematococcus lacustris strain NIES-144.</title>
        <authorList>
            <person name="Morimoto D."/>
            <person name="Nakagawa S."/>
            <person name="Yoshida T."/>
            <person name="Sawayama S."/>
        </authorList>
    </citation>
    <scope>NUCLEOTIDE SEQUENCE [LARGE SCALE GENOMIC DNA]</scope>
    <source>
        <strain evidence="2 3">NIES-144</strain>
    </source>
</reference>
<accession>A0A699YHK0</accession>
<feature type="region of interest" description="Disordered" evidence="1">
    <location>
        <begin position="166"/>
        <end position="197"/>
    </location>
</feature>
<dbReference type="AlphaFoldDB" id="A0A699YHK0"/>
<dbReference type="Proteomes" id="UP000485058">
    <property type="component" value="Unassembled WGS sequence"/>
</dbReference>
<proteinExistence type="predicted"/>
<comment type="caution">
    <text evidence="2">The sequence shown here is derived from an EMBL/GenBank/DDBJ whole genome shotgun (WGS) entry which is preliminary data.</text>
</comment>
<evidence type="ECO:0000313" key="3">
    <source>
        <dbReference type="Proteomes" id="UP000485058"/>
    </source>
</evidence>
<keyword evidence="3" id="KW-1185">Reference proteome</keyword>
<dbReference type="EMBL" id="BLLF01000041">
    <property type="protein sequence ID" value="GFH06496.1"/>
    <property type="molecule type" value="Genomic_DNA"/>
</dbReference>
<evidence type="ECO:0000313" key="2">
    <source>
        <dbReference type="EMBL" id="GFH06496.1"/>
    </source>
</evidence>
<evidence type="ECO:0000256" key="1">
    <source>
        <dbReference type="SAM" id="MobiDB-lite"/>
    </source>
</evidence>
<organism evidence="2 3">
    <name type="scientific">Haematococcus lacustris</name>
    <name type="common">Green alga</name>
    <name type="synonym">Haematococcus pluvialis</name>
    <dbReference type="NCBI Taxonomy" id="44745"/>
    <lineage>
        <taxon>Eukaryota</taxon>
        <taxon>Viridiplantae</taxon>
        <taxon>Chlorophyta</taxon>
        <taxon>core chlorophytes</taxon>
        <taxon>Chlorophyceae</taxon>
        <taxon>CS clade</taxon>
        <taxon>Chlamydomonadales</taxon>
        <taxon>Haematococcaceae</taxon>
        <taxon>Haematococcus</taxon>
    </lineage>
</organism>
<gene>
    <name evidence="2" type="ORF">HaLaN_01141</name>
</gene>
<feature type="non-terminal residue" evidence="2">
    <location>
        <position position="216"/>
    </location>
</feature>